<dbReference type="Pfam" id="PF07814">
    <property type="entry name" value="WAPL"/>
    <property type="match status" value="1"/>
</dbReference>
<evidence type="ECO:0000256" key="1">
    <source>
        <dbReference type="ARBA" id="ARBA00006854"/>
    </source>
</evidence>
<dbReference type="InterPro" id="IPR039874">
    <property type="entry name" value="WAPL"/>
</dbReference>
<reference evidence="3" key="1">
    <citation type="submission" date="2018-02" db="EMBL/GenBank/DDBJ databases">
        <authorList>
            <person name="Cohen D.B."/>
            <person name="Kent A.D."/>
        </authorList>
    </citation>
    <scope>NUCLEOTIDE SEQUENCE</scope>
</reference>
<dbReference type="Gene3D" id="1.25.10.10">
    <property type="entry name" value="Leucine-rich Repeat Variant"/>
    <property type="match status" value="2"/>
</dbReference>
<dbReference type="InterPro" id="IPR016024">
    <property type="entry name" value="ARM-type_fold"/>
</dbReference>
<dbReference type="SUPFAM" id="SSF48371">
    <property type="entry name" value="ARM repeat"/>
    <property type="match status" value="1"/>
</dbReference>
<comment type="similarity">
    <text evidence="1">Belongs to the WAPL family.</text>
</comment>
<accession>A0A2N9EJG2</accession>
<feature type="domain" description="Wings apart-like protein C-terminal" evidence="2">
    <location>
        <begin position="1"/>
        <end position="582"/>
    </location>
</feature>
<proteinExistence type="inferred from homology"/>
<gene>
    <name evidence="3" type="ORF">FSB_LOCUS2814</name>
</gene>
<evidence type="ECO:0000259" key="2">
    <source>
        <dbReference type="Pfam" id="PF07814"/>
    </source>
</evidence>
<dbReference type="AlphaFoldDB" id="A0A2N9EJG2"/>
<dbReference type="FunFam" id="1.25.10.10:FF:000417">
    <property type="entry name" value="Wings apart-like protein-like isoform A"/>
    <property type="match status" value="1"/>
</dbReference>
<protein>
    <recommendedName>
        <fullName evidence="2">Wings apart-like protein C-terminal domain-containing protein</fullName>
    </recommendedName>
</protein>
<name>A0A2N9EJG2_FAGSY</name>
<dbReference type="PANTHER" id="PTHR22100">
    <property type="entry name" value="WINGS APART-LIKE PROTEIN HOMOLOG"/>
    <property type="match status" value="1"/>
</dbReference>
<dbReference type="InterPro" id="IPR011989">
    <property type="entry name" value="ARM-like"/>
</dbReference>
<dbReference type="InterPro" id="IPR022771">
    <property type="entry name" value="WAPL_C"/>
</dbReference>
<sequence>MAKTIVDAILGLSFDDSPSNLAAATLFCVLTSDGQDEHLLESSSCIRFLIKLLKPTVSMATEDKAPKIGLKLLALRNDADICRDTIKRVDSSSAAIVSKVQEILVSCKELKSRCDDDTGMGRPELCPKWIALLTMEKACLTTISLEETSGAVRKTGGNFKEKFRELGGLDAVFEVAMNCHSNLEGRMERSSPSTQCAKIDLSLQSLVLLLKCLKIMENATFLSKDNQSHLLGMKGNSNPPGTPISFIELIISLIKTLSGLYLRRSSSAISNDEKSYNLSDGTCHGSELALIEDYKVDSNETISFNSSRKFCSTGRTSSQKSFNISRNSQLLPTTRFDYTISSSETTSTSLNDTCSLKMRVTSSTSGLCSGTSRFPNSGKFVTDNGSRKQFGRGKRPNYTEDVKLELLENGLDPFAFDEDDFEPSKWDLLSGKQKPSETRKSRVQYRELEDGCQSQLLMSQQESSNGENNHSHEISCPGAFDEEGFSLLADCLLNAVKVLMNLTNDNPVGCRQIAACGGLETMCSLIAGHFPSYSSSSSPPTAIKGNTSIIDRDHRDDRHLTDQELDFLVAILGLLVNLVEKDGHNRSQLAAASVPLPSLKGLEEESQRDVIHLLCSIFLANQGAGEEAGEGAGEGADEGKQLQLDDEMAVLQGEKEAEKMIVEAYSALLLAFLSTESKNIREAIADCLPKRNLAILVPVLERFVAFHLTLNMISPESHKAVSEVIESCRVP</sequence>
<dbReference type="EMBL" id="OIVN01000135">
    <property type="protein sequence ID" value="SPC74932.1"/>
    <property type="molecule type" value="Genomic_DNA"/>
</dbReference>
<organism evidence="3">
    <name type="scientific">Fagus sylvatica</name>
    <name type="common">Beechnut</name>
    <dbReference type="NCBI Taxonomy" id="28930"/>
    <lineage>
        <taxon>Eukaryota</taxon>
        <taxon>Viridiplantae</taxon>
        <taxon>Streptophyta</taxon>
        <taxon>Embryophyta</taxon>
        <taxon>Tracheophyta</taxon>
        <taxon>Spermatophyta</taxon>
        <taxon>Magnoliopsida</taxon>
        <taxon>eudicotyledons</taxon>
        <taxon>Gunneridae</taxon>
        <taxon>Pentapetalae</taxon>
        <taxon>rosids</taxon>
        <taxon>fabids</taxon>
        <taxon>Fagales</taxon>
        <taxon>Fagaceae</taxon>
        <taxon>Fagus</taxon>
    </lineage>
</organism>
<dbReference type="PANTHER" id="PTHR22100:SF13">
    <property type="entry name" value="WINGS APART-LIKE PROTEIN HOMOLOG"/>
    <property type="match status" value="1"/>
</dbReference>
<evidence type="ECO:0000313" key="3">
    <source>
        <dbReference type="EMBL" id="SPC74932.1"/>
    </source>
</evidence>